<dbReference type="Proteomes" id="UP001372338">
    <property type="component" value="Unassembled WGS sequence"/>
</dbReference>
<organism evidence="2 3">
    <name type="scientific">Crotalaria pallida</name>
    <name type="common">Smooth rattlebox</name>
    <name type="synonym">Crotalaria striata</name>
    <dbReference type="NCBI Taxonomy" id="3830"/>
    <lineage>
        <taxon>Eukaryota</taxon>
        <taxon>Viridiplantae</taxon>
        <taxon>Streptophyta</taxon>
        <taxon>Embryophyta</taxon>
        <taxon>Tracheophyta</taxon>
        <taxon>Spermatophyta</taxon>
        <taxon>Magnoliopsida</taxon>
        <taxon>eudicotyledons</taxon>
        <taxon>Gunneridae</taxon>
        <taxon>Pentapetalae</taxon>
        <taxon>rosids</taxon>
        <taxon>fabids</taxon>
        <taxon>Fabales</taxon>
        <taxon>Fabaceae</taxon>
        <taxon>Papilionoideae</taxon>
        <taxon>50 kb inversion clade</taxon>
        <taxon>genistoids sensu lato</taxon>
        <taxon>core genistoids</taxon>
        <taxon>Crotalarieae</taxon>
        <taxon>Crotalaria</taxon>
    </lineage>
</organism>
<keyword evidence="3" id="KW-1185">Reference proteome</keyword>
<dbReference type="EMBL" id="JAYWIO010000006">
    <property type="protein sequence ID" value="KAK7257377.1"/>
    <property type="molecule type" value="Genomic_DNA"/>
</dbReference>
<sequence length="96" mass="10964">MFTSRASILFSLGYGATPAGRPLLLSASSVGSDQMSRISDKSDPGLKFQERENSREKEKRKILERERKKTRSVSTFEFLREKVRSDRNQGKRVSKP</sequence>
<gene>
    <name evidence="2" type="ORF">RIF29_31315</name>
</gene>
<dbReference type="AlphaFoldDB" id="A0AAN9HX52"/>
<name>A0AAN9HX52_CROPI</name>
<reference evidence="2 3" key="1">
    <citation type="submission" date="2024-01" db="EMBL/GenBank/DDBJ databases">
        <title>The genomes of 5 underutilized Papilionoideae crops provide insights into root nodulation and disease resistanc.</title>
        <authorList>
            <person name="Yuan L."/>
        </authorList>
    </citation>
    <scope>NUCLEOTIDE SEQUENCE [LARGE SCALE GENOMIC DNA]</scope>
    <source>
        <strain evidence="2">ZHUSHIDOU_FW_LH</strain>
        <tissue evidence="2">Leaf</tissue>
    </source>
</reference>
<evidence type="ECO:0000313" key="3">
    <source>
        <dbReference type="Proteomes" id="UP001372338"/>
    </source>
</evidence>
<protein>
    <submittedName>
        <fullName evidence="2">Uncharacterized protein</fullName>
    </submittedName>
</protein>
<proteinExistence type="predicted"/>
<evidence type="ECO:0000256" key="1">
    <source>
        <dbReference type="SAM" id="MobiDB-lite"/>
    </source>
</evidence>
<accession>A0AAN9HX52</accession>
<comment type="caution">
    <text evidence="2">The sequence shown here is derived from an EMBL/GenBank/DDBJ whole genome shotgun (WGS) entry which is preliminary data.</text>
</comment>
<evidence type="ECO:0000313" key="2">
    <source>
        <dbReference type="EMBL" id="KAK7257377.1"/>
    </source>
</evidence>
<feature type="region of interest" description="Disordered" evidence="1">
    <location>
        <begin position="29"/>
        <end position="73"/>
    </location>
</feature>
<feature type="compositionally biased region" description="Basic and acidic residues" evidence="1">
    <location>
        <begin position="38"/>
        <end position="67"/>
    </location>
</feature>